<comment type="caution">
    <text evidence="1">The sequence shown here is derived from an EMBL/GenBank/DDBJ whole genome shotgun (WGS) entry which is preliminary data.</text>
</comment>
<keyword evidence="2" id="KW-1185">Reference proteome</keyword>
<evidence type="ECO:0000313" key="1">
    <source>
        <dbReference type="EMBL" id="KAF9591769.1"/>
    </source>
</evidence>
<feature type="non-terminal residue" evidence="1">
    <location>
        <position position="1"/>
    </location>
</feature>
<organism evidence="1 2">
    <name type="scientific">Coptis chinensis</name>
    <dbReference type="NCBI Taxonomy" id="261450"/>
    <lineage>
        <taxon>Eukaryota</taxon>
        <taxon>Viridiplantae</taxon>
        <taxon>Streptophyta</taxon>
        <taxon>Embryophyta</taxon>
        <taxon>Tracheophyta</taxon>
        <taxon>Spermatophyta</taxon>
        <taxon>Magnoliopsida</taxon>
        <taxon>Ranunculales</taxon>
        <taxon>Ranunculaceae</taxon>
        <taxon>Coptidoideae</taxon>
        <taxon>Coptis</taxon>
    </lineage>
</organism>
<dbReference type="Proteomes" id="UP000631114">
    <property type="component" value="Unassembled WGS sequence"/>
</dbReference>
<protein>
    <submittedName>
        <fullName evidence="1">Uncharacterized protein</fullName>
    </submittedName>
</protein>
<dbReference type="AlphaFoldDB" id="A0A835H400"/>
<sequence>RKPTCKDNSKITIEQVINDILFNSVRHSNGTPTTLEKYCGPEHGAGWA</sequence>
<dbReference type="EMBL" id="JADFTS010000008">
    <property type="protein sequence ID" value="KAF9591769.1"/>
    <property type="molecule type" value="Genomic_DNA"/>
</dbReference>
<evidence type="ECO:0000313" key="2">
    <source>
        <dbReference type="Proteomes" id="UP000631114"/>
    </source>
</evidence>
<reference evidence="1 2" key="1">
    <citation type="submission" date="2020-10" db="EMBL/GenBank/DDBJ databases">
        <title>The Coptis chinensis genome and diversification of protoberbering-type alkaloids.</title>
        <authorList>
            <person name="Wang B."/>
            <person name="Shu S."/>
            <person name="Song C."/>
            <person name="Liu Y."/>
        </authorList>
    </citation>
    <scope>NUCLEOTIDE SEQUENCE [LARGE SCALE GENOMIC DNA]</scope>
    <source>
        <strain evidence="1">HL-2020</strain>
        <tissue evidence="1">Leaf</tissue>
    </source>
</reference>
<accession>A0A835H400</accession>
<name>A0A835H400_9MAGN</name>
<gene>
    <name evidence="1" type="ORF">IFM89_007099</name>
</gene>
<proteinExistence type="predicted"/>